<feature type="signal peptide" evidence="2">
    <location>
        <begin position="1"/>
        <end position="22"/>
    </location>
</feature>
<name>A0ABM8EHN6_9BACT</name>
<reference evidence="3 4" key="1">
    <citation type="submission" date="2022-12" db="EMBL/GenBank/DDBJ databases">
        <title>Polyphasic characterization of Geotalea uranireducens NIT-SL11 newly isolated from a complex of sewage sludge and microbially reduced graphene oxide.</title>
        <authorList>
            <person name="Xie L."/>
            <person name="Yoshida N."/>
            <person name="Meng L."/>
        </authorList>
    </citation>
    <scope>NUCLEOTIDE SEQUENCE [LARGE SCALE GENOMIC DNA]</scope>
    <source>
        <strain evidence="3 4">NIT-SL11</strain>
    </source>
</reference>
<evidence type="ECO:0000256" key="1">
    <source>
        <dbReference type="ARBA" id="ARBA00022729"/>
    </source>
</evidence>
<dbReference type="SUPFAM" id="SSF48695">
    <property type="entry name" value="Multiheme cytochromes"/>
    <property type="match status" value="2"/>
</dbReference>
<evidence type="ECO:0000313" key="3">
    <source>
        <dbReference type="EMBL" id="BDV41924.1"/>
    </source>
</evidence>
<sequence>MRRTTSKYAALLAAFVMTAALAGCGSGNKEGSTSGSNIVGGVAKVDESACAQCHSTAIDPVAGTNIYQAYLASSHYTNNFHFVGCQDCHGGGAQHNGVGPLPYPNPDTAGKCFDCHDGHLSRNHFSNYSAAYVSSNYQKSCTSCHDPHLGNNGIFDGTASTVTMANSNVLLTAGTAKPTEHKDWAESGHGDVHSVAWNAYDFKNYKAGQSYTCIRCHTSTGYINYVEGSYSNPFPTTTWAKPGDTTKEVVTCKACHTDYNFKNRIRQAPQYTAHYGFSSEQASVTYPDVSTSNLCMPCHTGMINEASIDTVSDFTNASFATINPHYLAAAGVLFYKVGFRFYPSTDTTHPYDTIYGPTSHFAHDKVGVDNYAFPGFGSPTGTNGPCVSCHMNNGTHTLDYRQGYTDPNGICTKCHVPSAGHAMTDAIIEEEKSGFISSLALLQSALAQKGMTYTDHYPYFATTNWTTVGPTGGTGKQNMGAAFNFSLLKHEPGAFAHNRTYAKRLIYDSLDYLQNGVLTGTVNFTSYSSATVPVSGARNYLGTTRP</sequence>
<proteinExistence type="predicted"/>
<evidence type="ECO:0000256" key="2">
    <source>
        <dbReference type="SAM" id="SignalP"/>
    </source>
</evidence>
<keyword evidence="1 2" id="KW-0732">Signal</keyword>
<dbReference type="Gene3D" id="1.10.1130.10">
    <property type="entry name" value="Flavocytochrome C3, Chain A"/>
    <property type="match status" value="2"/>
</dbReference>
<accession>A0ABM8EHN6</accession>
<feature type="chain" id="PRO_5046887915" evidence="2">
    <location>
        <begin position="23"/>
        <end position="546"/>
    </location>
</feature>
<keyword evidence="4" id="KW-1185">Reference proteome</keyword>
<dbReference type="PANTHER" id="PTHR35038:SF8">
    <property type="entry name" value="C-TYPE POLYHEME CYTOCHROME OMCC"/>
    <property type="match status" value="1"/>
</dbReference>
<dbReference type="Proteomes" id="UP001317705">
    <property type="component" value="Chromosome"/>
</dbReference>
<protein>
    <submittedName>
        <fullName evidence="3">Cytochrome C</fullName>
    </submittedName>
</protein>
<dbReference type="EMBL" id="AP027151">
    <property type="protein sequence ID" value="BDV41924.1"/>
    <property type="molecule type" value="Genomic_DNA"/>
</dbReference>
<dbReference type="PANTHER" id="PTHR35038">
    <property type="entry name" value="DISSIMILATORY SULFITE REDUCTASE SIRA"/>
    <property type="match status" value="1"/>
</dbReference>
<dbReference type="InterPro" id="IPR036280">
    <property type="entry name" value="Multihaem_cyt_sf"/>
</dbReference>
<gene>
    <name evidence="3" type="ORF">GURASL_08470</name>
</gene>
<dbReference type="RefSeq" id="WP_282002066.1">
    <property type="nucleotide sequence ID" value="NZ_AP027151.1"/>
</dbReference>
<dbReference type="InterPro" id="IPR051829">
    <property type="entry name" value="Multiheme_Cytochr_ET"/>
</dbReference>
<organism evidence="3 4">
    <name type="scientific">Geotalea uraniireducens</name>
    <dbReference type="NCBI Taxonomy" id="351604"/>
    <lineage>
        <taxon>Bacteria</taxon>
        <taxon>Pseudomonadati</taxon>
        <taxon>Thermodesulfobacteriota</taxon>
        <taxon>Desulfuromonadia</taxon>
        <taxon>Geobacterales</taxon>
        <taxon>Geobacteraceae</taxon>
        <taxon>Geotalea</taxon>
    </lineage>
</organism>
<evidence type="ECO:0000313" key="4">
    <source>
        <dbReference type="Proteomes" id="UP001317705"/>
    </source>
</evidence>
<dbReference type="PROSITE" id="PS51257">
    <property type="entry name" value="PROKAR_LIPOPROTEIN"/>
    <property type="match status" value="1"/>
</dbReference>